<dbReference type="PROSITE" id="PS50056">
    <property type="entry name" value="TYR_PHOSPHATASE_2"/>
    <property type="match status" value="1"/>
</dbReference>
<dbReference type="Gene3D" id="3.90.190.10">
    <property type="entry name" value="Protein tyrosine phosphatase superfamily"/>
    <property type="match status" value="1"/>
</dbReference>
<gene>
    <name evidence="4" type="ORF">FU839_02745</name>
</gene>
<dbReference type="SUPFAM" id="SSF52799">
    <property type="entry name" value="(Phosphotyrosine protein) phosphatases II"/>
    <property type="match status" value="1"/>
</dbReference>
<dbReference type="EC" id="3.1.3.48" evidence="1"/>
<protein>
    <recommendedName>
        <fullName evidence="1">protein-tyrosine-phosphatase</fullName>
        <ecNumber evidence="1">3.1.3.48</ecNumber>
    </recommendedName>
</protein>
<sequence length="162" mass="17742">MSHPFDELVLEGSAALLFTPCPGTKTEALKDALLTLKQAGASAILTLMPREEMELNQVTDLPALCEELGLAWFHCPIEDDHAPRADFATAWQQQGPQIHQLLKEGKKVAIHCKGGSGRTGLVAAQILLERGIDKERVKQRIQALRPNALTLAPHQAYFQSLS</sequence>
<dbReference type="EMBL" id="VRLR01000001">
    <property type="protein sequence ID" value="TXK83207.1"/>
    <property type="molecule type" value="Genomic_DNA"/>
</dbReference>
<reference evidence="4 5" key="1">
    <citation type="submission" date="2019-08" db="EMBL/GenBank/DDBJ databases">
        <title>Draft genome analysis of Rheinheimera tangshanensis isolated from the roots of fresh rice plants (Oryza sativa).</title>
        <authorList>
            <person name="Yu Q."/>
            <person name="Qi Y."/>
            <person name="Zhang H."/>
            <person name="Pu J."/>
        </authorList>
    </citation>
    <scope>NUCLEOTIDE SEQUENCE [LARGE SCALE GENOMIC DNA]</scope>
    <source>
        <strain evidence="4 5">JA3-B52</strain>
    </source>
</reference>
<dbReference type="AlphaFoldDB" id="A0A5C8M282"/>
<keyword evidence="5" id="KW-1185">Reference proteome</keyword>
<dbReference type="Pfam" id="PF22785">
    <property type="entry name" value="Tc-R-P"/>
    <property type="match status" value="1"/>
</dbReference>
<name>A0A5C8M282_9GAMM</name>
<dbReference type="OrthoDB" id="9806482at2"/>
<dbReference type="Proteomes" id="UP000321814">
    <property type="component" value="Unassembled WGS sequence"/>
</dbReference>
<evidence type="ECO:0000259" key="2">
    <source>
        <dbReference type="PROSITE" id="PS50056"/>
    </source>
</evidence>
<dbReference type="PROSITE" id="PS00383">
    <property type="entry name" value="TYR_PHOSPHATASE_1"/>
    <property type="match status" value="1"/>
</dbReference>
<dbReference type="GO" id="GO:0004725">
    <property type="term" value="F:protein tyrosine phosphatase activity"/>
    <property type="evidence" value="ECO:0007669"/>
    <property type="project" value="UniProtKB-EC"/>
</dbReference>
<evidence type="ECO:0000313" key="5">
    <source>
        <dbReference type="Proteomes" id="UP000321814"/>
    </source>
</evidence>
<dbReference type="RefSeq" id="WP_147903070.1">
    <property type="nucleotide sequence ID" value="NZ_BAAAGC010000002.1"/>
</dbReference>
<dbReference type="InterPro" id="IPR029021">
    <property type="entry name" value="Prot-tyrosine_phosphatase-like"/>
</dbReference>
<dbReference type="PROSITE" id="PS50206">
    <property type="entry name" value="RHODANESE_3"/>
    <property type="match status" value="1"/>
</dbReference>
<dbReference type="InterPro" id="IPR001763">
    <property type="entry name" value="Rhodanese-like_dom"/>
</dbReference>
<dbReference type="InterPro" id="IPR000387">
    <property type="entry name" value="Tyr_Pase_dom"/>
</dbReference>
<evidence type="ECO:0000313" key="4">
    <source>
        <dbReference type="EMBL" id="TXK83207.1"/>
    </source>
</evidence>
<feature type="domain" description="Tyrosine specific protein phosphatases" evidence="2">
    <location>
        <begin position="85"/>
        <end position="156"/>
    </location>
</feature>
<feature type="domain" description="Rhodanese" evidence="3">
    <location>
        <begin position="83"/>
        <end position="134"/>
    </location>
</feature>
<evidence type="ECO:0000259" key="3">
    <source>
        <dbReference type="PROSITE" id="PS50206"/>
    </source>
</evidence>
<organism evidence="4 5">
    <name type="scientific">Rheinheimera tangshanensis</name>
    <dbReference type="NCBI Taxonomy" id="400153"/>
    <lineage>
        <taxon>Bacteria</taxon>
        <taxon>Pseudomonadati</taxon>
        <taxon>Pseudomonadota</taxon>
        <taxon>Gammaproteobacteria</taxon>
        <taxon>Chromatiales</taxon>
        <taxon>Chromatiaceae</taxon>
        <taxon>Rheinheimera</taxon>
    </lineage>
</organism>
<dbReference type="InterPro" id="IPR016130">
    <property type="entry name" value="Tyr_Pase_AS"/>
</dbReference>
<accession>A0A5C8M282</accession>
<evidence type="ECO:0000256" key="1">
    <source>
        <dbReference type="ARBA" id="ARBA00013064"/>
    </source>
</evidence>
<comment type="caution">
    <text evidence="4">The sequence shown here is derived from an EMBL/GenBank/DDBJ whole genome shotgun (WGS) entry which is preliminary data.</text>
</comment>
<proteinExistence type="predicted"/>